<reference evidence="2 3" key="1">
    <citation type="submission" date="2018-06" db="EMBL/GenBank/DDBJ databases">
        <title>Azoarcus communis strain SWub3 genome.</title>
        <authorList>
            <person name="Zorraquino Salvo V."/>
            <person name="Toubiana D."/>
            <person name="Blumwald E."/>
        </authorList>
    </citation>
    <scope>NUCLEOTIDE SEQUENCE [LARGE SCALE GENOMIC DNA]</scope>
    <source>
        <strain evidence="2 3">SWub3</strain>
    </source>
</reference>
<evidence type="ECO:0000313" key="3">
    <source>
        <dbReference type="Proteomes" id="UP000248259"/>
    </source>
</evidence>
<comment type="caution">
    <text evidence="2">The sequence shown here is derived from an EMBL/GenBank/DDBJ whole genome shotgun (WGS) entry which is preliminary data.</text>
</comment>
<sequence>MNTLLKSAVVAITLALAGGSALAKLPPPSEEAKAKAEEAKAKAAEASKLAAEQLSAAQDRVAAAWKAKAGK</sequence>
<accession>A0A323USK9</accession>
<dbReference type="EMBL" id="QKOE01000013">
    <property type="protein sequence ID" value="PZA15504.1"/>
    <property type="molecule type" value="Genomic_DNA"/>
</dbReference>
<evidence type="ECO:0000256" key="1">
    <source>
        <dbReference type="SAM" id="SignalP"/>
    </source>
</evidence>
<name>A0A323USK9_9RHOO</name>
<keyword evidence="1" id="KW-0732">Signal</keyword>
<evidence type="ECO:0000313" key="2">
    <source>
        <dbReference type="EMBL" id="PZA15504.1"/>
    </source>
</evidence>
<protein>
    <submittedName>
        <fullName evidence="2">Uncharacterized protein</fullName>
    </submittedName>
</protein>
<organism evidence="2 3">
    <name type="scientific">Parazoarcus communis SWub3 = DSM 12120</name>
    <dbReference type="NCBI Taxonomy" id="1121029"/>
    <lineage>
        <taxon>Bacteria</taxon>
        <taxon>Pseudomonadati</taxon>
        <taxon>Pseudomonadota</taxon>
        <taxon>Betaproteobacteria</taxon>
        <taxon>Rhodocyclales</taxon>
        <taxon>Zoogloeaceae</taxon>
        <taxon>Parazoarcus</taxon>
    </lineage>
</organism>
<feature type="chain" id="PRO_5016338427" evidence="1">
    <location>
        <begin position="24"/>
        <end position="71"/>
    </location>
</feature>
<dbReference type="RefSeq" id="WP_110526797.1">
    <property type="nucleotide sequence ID" value="NZ_QKOE01000013.1"/>
</dbReference>
<proteinExistence type="predicted"/>
<feature type="signal peptide" evidence="1">
    <location>
        <begin position="1"/>
        <end position="23"/>
    </location>
</feature>
<dbReference type="AlphaFoldDB" id="A0A323USK9"/>
<keyword evidence="3" id="KW-1185">Reference proteome</keyword>
<dbReference type="Proteomes" id="UP000248259">
    <property type="component" value="Unassembled WGS sequence"/>
</dbReference>
<gene>
    <name evidence="2" type="ORF">DNK49_16190</name>
</gene>